<evidence type="ECO:0000256" key="3">
    <source>
        <dbReference type="ARBA" id="ARBA00022603"/>
    </source>
</evidence>
<evidence type="ECO:0000256" key="4">
    <source>
        <dbReference type="ARBA" id="ARBA00022679"/>
    </source>
</evidence>
<dbReference type="InterPro" id="IPR004159">
    <property type="entry name" value="Put_SAM_MeTrfase"/>
</dbReference>
<dbReference type="Pfam" id="PF03141">
    <property type="entry name" value="Methyltransf_29"/>
    <property type="match status" value="1"/>
</dbReference>
<keyword evidence="14" id="KW-1185">Reference proteome</keyword>
<dbReference type="OrthoDB" id="2013972at2759"/>
<dbReference type="GO" id="GO:0008168">
    <property type="term" value="F:methyltransferase activity"/>
    <property type="evidence" value="ECO:0007669"/>
    <property type="project" value="UniProtKB-UniRule"/>
</dbReference>
<gene>
    <name evidence="13" type="ORF">L484_003449</name>
</gene>
<dbReference type="InterPro" id="IPR029063">
    <property type="entry name" value="SAM-dependent_MTases_sf"/>
</dbReference>
<evidence type="ECO:0000256" key="1">
    <source>
        <dbReference type="ARBA" id="ARBA00004323"/>
    </source>
</evidence>
<keyword evidence="5 11" id="KW-0812">Transmembrane</keyword>
<evidence type="ECO:0000256" key="5">
    <source>
        <dbReference type="ARBA" id="ARBA00022692"/>
    </source>
</evidence>
<sequence>MKSVATTATDILKTPAFVKVTAIVLISFSIFFLANHFYSKSYYPLAFSFFSSSASATGGFSPSFNSNSVLPPPSPAVSPPFPPPPSPIPPPPPPRGVKRMGVIDENGAMSNEFEVGEYDPNLIEDLRNLSGGDERLGDAGGGGGQVKETKVRVERFKVCVQSMADYIPCLDNVEEINRLKSTEKGEKFERHCPGEGKALNCVVPRPKGYQIRIPWPQSRDEVWFSNVPHTRLVEDKGGQNWIAIKKDKFVFPGGGTQFIHGADKYLDQISEMVPEIAFGHKTRVALDIGCGVASFSAFLMQRNVTTLSIAPKDVHENQIQFALERGVPAMVAVLATRRLLYPSQAFDLIHCSRCRINWTRDDGILLLEVDRLLRAGGYFVWAAQPVYKHEENLQQQWKEMEDLTSRICWKLVRKGGYIAIWQKPLNNSCYANRAAGVQPPLCDPTDDPDNVWYVALKPCITRLPENGYGANLTAWPERIHNPPDRLQSISMDGHISRKEIFQAESNYWKDIINGYIRAYHWRDLNFRNVLDMRAGFGGFAAAFHDFQYDCWVLNVVPVSGFNTLPVIYDRGLIGVMHDWCEPFDTYPRTYDLVHASGLFSIEKKRCNITTIMLEIDRILRPGGRVYIRDSVSVISELHKIAGAIGWVPALHDTGEGPYASWKILIGDKRL</sequence>
<feature type="region of interest" description="Disordered" evidence="12">
    <location>
        <begin position="71"/>
        <end position="93"/>
    </location>
</feature>
<dbReference type="PANTHER" id="PTHR10108:SF1144">
    <property type="entry name" value="METHYLTRANSFERASE PMT10-RELATED"/>
    <property type="match status" value="1"/>
</dbReference>
<keyword evidence="8" id="KW-0333">Golgi apparatus</keyword>
<organism evidence="13 14">
    <name type="scientific">Morus notabilis</name>
    <dbReference type="NCBI Taxonomy" id="981085"/>
    <lineage>
        <taxon>Eukaryota</taxon>
        <taxon>Viridiplantae</taxon>
        <taxon>Streptophyta</taxon>
        <taxon>Embryophyta</taxon>
        <taxon>Tracheophyta</taxon>
        <taxon>Spermatophyta</taxon>
        <taxon>Magnoliopsida</taxon>
        <taxon>eudicotyledons</taxon>
        <taxon>Gunneridae</taxon>
        <taxon>Pentapetalae</taxon>
        <taxon>rosids</taxon>
        <taxon>fabids</taxon>
        <taxon>Rosales</taxon>
        <taxon>Moraceae</taxon>
        <taxon>Moreae</taxon>
        <taxon>Morus</taxon>
    </lineage>
</organism>
<dbReference type="GO" id="GO:0005768">
    <property type="term" value="C:endosome"/>
    <property type="evidence" value="ECO:0007669"/>
    <property type="project" value="TreeGrafter"/>
</dbReference>
<dbReference type="GO" id="GO:0032259">
    <property type="term" value="P:methylation"/>
    <property type="evidence" value="ECO:0007669"/>
    <property type="project" value="UniProtKB-KW"/>
</dbReference>
<dbReference type="STRING" id="981085.W9SFY0"/>
<keyword evidence="4 11" id="KW-0808">Transferase</keyword>
<feature type="transmembrane region" description="Helical" evidence="11">
    <location>
        <begin position="16"/>
        <end position="34"/>
    </location>
</feature>
<evidence type="ECO:0000256" key="6">
    <source>
        <dbReference type="ARBA" id="ARBA00022968"/>
    </source>
</evidence>
<dbReference type="SUPFAM" id="SSF53335">
    <property type="entry name" value="S-adenosyl-L-methionine-dependent methyltransferases"/>
    <property type="match status" value="2"/>
</dbReference>
<name>W9SFY0_9ROSA</name>
<dbReference type="PANTHER" id="PTHR10108">
    <property type="entry name" value="SAM-DEPENDENT METHYLTRANSFERASE"/>
    <property type="match status" value="1"/>
</dbReference>
<keyword evidence="9 11" id="KW-0472">Membrane</keyword>
<dbReference type="EC" id="2.1.1.-" evidence="11"/>
<evidence type="ECO:0000256" key="12">
    <source>
        <dbReference type="SAM" id="MobiDB-lite"/>
    </source>
</evidence>
<dbReference type="FunFam" id="3.40.50.150:FF:000043">
    <property type="entry name" value="probable methyltransferase PMT3"/>
    <property type="match status" value="1"/>
</dbReference>
<dbReference type="EMBL" id="KE345504">
    <property type="protein sequence ID" value="EXC04742.1"/>
    <property type="molecule type" value="Genomic_DNA"/>
</dbReference>
<dbReference type="eggNOG" id="ENOG502QW24">
    <property type="taxonomic scope" value="Eukaryota"/>
</dbReference>
<evidence type="ECO:0000256" key="7">
    <source>
        <dbReference type="ARBA" id="ARBA00022989"/>
    </source>
</evidence>
<keyword evidence="10 11" id="KW-0325">Glycoprotein</keyword>
<evidence type="ECO:0000256" key="11">
    <source>
        <dbReference type="RuleBase" id="RU366043"/>
    </source>
</evidence>
<evidence type="ECO:0000256" key="10">
    <source>
        <dbReference type="ARBA" id="ARBA00023180"/>
    </source>
</evidence>
<dbReference type="GO" id="GO:0000139">
    <property type="term" value="C:Golgi membrane"/>
    <property type="evidence" value="ECO:0007669"/>
    <property type="project" value="UniProtKB-SubCell"/>
</dbReference>
<dbReference type="Proteomes" id="UP000030645">
    <property type="component" value="Unassembled WGS sequence"/>
</dbReference>
<comment type="similarity">
    <text evidence="2 11">Belongs to the methyltransferase superfamily.</text>
</comment>
<dbReference type="Gene3D" id="3.40.50.150">
    <property type="entry name" value="Vaccinia Virus protein VP39"/>
    <property type="match status" value="1"/>
</dbReference>
<evidence type="ECO:0000256" key="9">
    <source>
        <dbReference type="ARBA" id="ARBA00023136"/>
    </source>
</evidence>
<evidence type="ECO:0000313" key="14">
    <source>
        <dbReference type="Proteomes" id="UP000030645"/>
    </source>
</evidence>
<dbReference type="KEGG" id="mnt:21386986"/>
<accession>W9SFY0</accession>
<protein>
    <recommendedName>
        <fullName evidence="11">Methyltransferase</fullName>
        <ecNumber evidence="11">2.1.1.-</ecNumber>
    </recommendedName>
</protein>
<dbReference type="GO" id="GO:0005802">
    <property type="term" value="C:trans-Golgi network"/>
    <property type="evidence" value="ECO:0007669"/>
    <property type="project" value="TreeGrafter"/>
</dbReference>
<keyword evidence="7 11" id="KW-1133">Transmembrane helix</keyword>
<reference evidence="14" key="1">
    <citation type="submission" date="2013-01" db="EMBL/GenBank/DDBJ databases">
        <title>Draft Genome Sequence of a Mulberry Tree, Morus notabilis C.K. Schneid.</title>
        <authorList>
            <person name="He N."/>
            <person name="Zhao S."/>
        </authorList>
    </citation>
    <scope>NUCLEOTIDE SEQUENCE</scope>
</reference>
<evidence type="ECO:0000313" key="13">
    <source>
        <dbReference type="EMBL" id="EXC04742.1"/>
    </source>
</evidence>
<comment type="subcellular location">
    <subcellularLocation>
        <location evidence="1">Golgi apparatus membrane</location>
        <topology evidence="1">Single-pass type II membrane protein</topology>
    </subcellularLocation>
    <subcellularLocation>
        <location evidence="11">Membrane</location>
        <topology evidence="11">Single-pass type II membrane protein</topology>
    </subcellularLocation>
</comment>
<evidence type="ECO:0000256" key="2">
    <source>
        <dbReference type="ARBA" id="ARBA00008361"/>
    </source>
</evidence>
<proteinExistence type="inferred from homology"/>
<keyword evidence="6 11" id="KW-0735">Signal-anchor</keyword>
<evidence type="ECO:0000256" key="8">
    <source>
        <dbReference type="ARBA" id="ARBA00023034"/>
    </source>
</evidence>
<dbReference type="AlphaFoldDB" id="W9SFY0"/>
<keyword evidence="3 11" id="KW-0489">Methyltransferase</keyword>